<sequence>MVNTKVFLSYYHKDDQEYKEEFEERFGHLFINKSVKDGDIADKLNTDYIKRLIQLGYLKDTSVLVVLLGENTQKRKHVDWEISASINKKVGNYSGLIGLLLPTHPAYNKNEYSYDSIPPRLADNVKTGYAKVYNWTEYPSTIKRYVNEAFARKNNNADLIDNSRPQFKNNR</sequence>
<dbReference type="EMBL" id="JACDUJ010000001">
    <property type="protein sequence ID" value="MBA2846166.1"/>
    <property type="molecule type" value="Genomic_DNA"/>
</dbReference>
<evidence type="ECO:0000313" key="2">
    <source>
        <dbReference type="EMBL" id="MBA2846166.1"/>
    </source>
</evidence>
<dbReference type="InterPro" id="IPR015032">
    <property type="entry name" value="ThsB__TIR-like_domain"/>
</dbReference>
<protein>
    <recommendedName>
        <fullName evidence="1">Thoeris protein ThsB TIR-like domain-containing protein</fullName>
    </recommendedName>
</protein>
<dbReference type="RefSeq" id="WP_181491742.1">
    <property type="nucleotide sequence ID" value="NZ_JACDUJ010000001.1"/>
</dbReference>
<name>A0A7J9NLZ7_METMI</name>
<evidence type="ECO:0000313" key="3">
    <source>
        <dbReference type="Proteomes" id="UP000571854"/>
    </source>
</evidence>
<reference evidence="2 3" key="1">
    <citation type="submission" date="2020-07" db="EMBL/GenBank/DDBJ databases">
        <title>Genomic Encyclopedia of Type Strains, Phase IV (KMG-V): Genome sequencing to study the core and pangenomes of soil and plant-associated prokaryotes.</title>
        <authorList>
            <person name="Whitman W."/>
        </authorList>
    </citation>
    <scope>NUCLEOTIDE SEQUENCE [LARGE SCALE GENOMIC DNA]</scope>
    <source>
        <strain evidence="2 3">A5</strain>
    </source>
</reference>
<feature type="domain" description="Thoeris protein ThsB TIR-like" evidence="1">
    <location>
        <begin position="7"/>
        <end position="99"/>
    </location>
</feature>
<gene>
    <name evidence="2" type="ORF">HNP88_000350</name>
</gene>
<dbReference type="Proteomes" id="UP000571854">
    <property type="component" value="Unassembled WGS sequence"/>
</dbReference>
<proteinExistence type="predicted"/>
<dbReference type="Pfam" id="PF08937">
    <property type="entry name" value="ThsB_TIR"/>
    <property type="match status" value="1"/>
</dbReference>
<accession>A0A7J9NLZ7</accession>
<comment type="caution">
    <text evidence="2">The sequence shown here is derived from an EMBL/GenBank/DDBJ whole genome shotgun (WGS) entry which is preliminary data.</text>
</comment>
<dbReference type="AlphaFoldDB" id="A0A7J9NLZ7"/>
<organism evidence="2 3">
    <name type="scientific">Methanococcus maripaludis</name>
    <name type="common">Methanococcus deltae</name>
    <dbReference type="NCBI Taxonomy" id="39152"/>
    <lineage>
        <taxon>Archaea</taxon>
        <taxon>Methanobacteriati</taxon>
        <taxon>Methanobacteriota</taxon>
        <taxon>Methanomada group</taxon>
        <taxon>Methanococci</taxon>
        <taxon>Methanococcales</taxon>
        <taxon>Methanococcaceae</taxon>
        <taxon>Methanococcus</taxon>
    </lineage>
</organism>
<evidence type="ECO:0000259" key="1">
    <source>
        <dbReference type="Pfam" id="PF08937"/>
    </source>
</evidence>